<dbReference type="GO" id="GO:0016787">
    <property type="term" value="F:hydrolase activity"/>
    <property type="evidence" value="ECO:0007669"/>
    <property type="project" value="UniProtKB-KW"/>
</dbReference>
<organism evidence="2 3">
    <name type="scientific">Candidatus Mycolicibacterium alkanivorans</name>
    <dbReference type="NCBI Taxonomy" id="2954114"/>
    <lineage>
        <taxon>Bacteria</taxon>
        <taxon>Bacillati</taxon>
        <taxon>Actinomycetota</taxon>
        <taxon>Actinomycetes</taxon>
        <taxon>Mycobacteriales</taxon>
        <taxon>Mycobacteriaceae</taxon>
        <taxon>Mycolicibacterium</taxon>
    </lineage>
</organism>
<dbReference type="Pfam" id="PF00561">
    <property type="entry name" value="Abhydrolase_1"/>
    <property type="match status" value="1"/>
</dbReference>
<dbReference type="EMBL" id="JAIVFL010000001">
    <property type="protein sequence ID" value="MCI4675205.1"/>
    <property type="molecule type" value="Genomic_DNA"/>
</dbReference>
<comment type="caution">
    <text evidence="2">The sequence shown here is derived from an EMBL/GenBank/DDBJ whole genome shotgun (WGS) entry which is preliminary data.</text>
</comment>
<accession>A0ABS9YVD8</accession>
<keyword evidence="3" id="KW-1185">Reference proteome</keyword>
<proteinExistence type="predicted"/>
<gene>
    <name evidence="2" type="ORF">K9U37_10030</name>
</gene>
<evidence type="ECO:0000313" key="3">
    <source>
        <dbReference type="Proteomes" id="UP001139068"/>
    </source>
</evidence>
<keyword evidence="2" id="KW-0378">Hydrolase</keyword>
<evidence type="ECO:0000259" key="1">
    <source>
        <dbReference type="Pfam" id="PF00561"/>
    </source>
</evidence>
<feature type="domain" description="AB hydrolase-1" evidence="1">
    <location>
        <begin position="34"/>
        <end position="286"/>
    </location>
</feature>
<sequence>MTETSDWFAGFDTVDHRAGDVTIHARVGGRADAPPLVLLHGFPQNHAMWHRVARRLAPHFRLVLPDLRGYGDSAKPPGESGHVNYSKRTMAADIVELMAWLGHDSYAVCGHDRGGRVAHRLAVDHPGAITRLAVIDIAPTLDMYEATDMRFATFYYHWFHLIQPSPLPETMIGGDPLFYLHWCLGGWGSRGLAYLEPAALQSYERCFTDPDAIHAICEDYRAAASIDLDHDRASRAAGDKIACDTLVLWGARGVIEALFDPLALWQAQCSARVSGRALDGGHFLAEELPDQTADALRDFFCATNGA</sequence>
<dbReference type="Gene3D" id="3.40.50.1820">
    <property type="entry name" value="alpha/beta hydrolase"/>
    <property type="match status" value="1"/>
</dbReference>
<dbReference type="PRINTS" id="PR00111">
    <property type="entry name" value="ABHYDROLASE"/>
</dbReference>
<dbReference type="InterPro" id="IPR000073">
    <property type="entry name" value="AB_hydrolase_1"/>
</dbReference>
<protein>
    <submittedName>
        <fullName evidence="2">Alpha/beta hydrolase</fullName>
    </submittedName>
</protein>
<dbReference type="Proteomes" id="UP001139068">
    <property type="component" value="Unassembled WGS sequence"/>
</dbReference>
<reference evidence="2" key="1">
    <citation type="journal article" date="2022" name="ISME J.">
        <title>Identification of active gaseous-alkane degraders at natural gas seeps.</title>
        <authorList>
            <person name="Farhan Ul Haque M."/>
            <person name="Hernandez M."/>
            <person name="Crombie A.T."/>
            <person name="Murrell J.C."/>
        </authorList>
    </citation>
    <scope>NUCLEOTIDE SEQUENCE</scope>
    <source>
        <strain evidence="2">ANDR5</strain>
    </source>
</reference>
<dbReference type="RefSeq" id="WP_243071552.1">
    <property type="nucleotide sequence ID" value="NZ_JAIVFL010000001.1"/>
</dbReference>
<dbReference type="PANTHER" id="PTHR43329">
    <property type="entry name" value="EPOXIDE HYDROLASE"/>
    <property type="match status" value="1"/>
</dbReference>
<evidence type="ECO:0000313" key="2">
    <source>
        <dbReference type="EMBL" id="MCI4675205.1"/>
    </source>
</evidence>
<name>A0ABS9YVD8_9MYCO</name>
<dbReference type="SUPFAM" id="SSF53474">
    <property type="entry name" value="alpha/beta-Hydrolases"/>
    <property type="match status" value="1"/>
</dbReference>
<dbReference type="InterPro" id="IPR029058">
    <property type="entry name" value="AB_hydrolase_fold"/>
</dbReference>